<evidence type="ECO:0000313" key="2">
    <source>
        <dbReference type="EMBL" id="HED11926.1"/>
    </source>
</evidence>
<comment type="caution">
    <text evidence="2">The sequence shown here is derived from an EMBL/GenBank/DDBJ whole genome shotgun (WGS) entry which is preliminary data.</text>
</comment>
<dbReference type="Pfam" id="PF04519">
    <property type="entry name" value="Bactofilin"/>
    <property type="match status" value="1"/>
</dbReference>
<name>A0A7V1PWD1_CALAY</name>
<protein>
    <submittedName>
        <fullName evidence="2">Polymer-forming cytoskeletal protein</fullName>
    </submittedName>
</protein>
<organism evidence="2">
    <name type="scientific">Caldithrix abyssi</name>
    <dbReference type="NCBI Taxonomy" id="187145"/>
    <lineage>
        <taxon>Bacteria</taxon>
        <taxon>Pseudomonadati</taxon>
        <taxon>Calditrichota</taxon>
        <taxon>Calditrichia</taxon>
        <taxon>Calditrichales</taxon>
        <taxon>Calditrichaceae</taxon>
        <taxon>Caldithrix</taxon>
    </lineage>
</organism>
<dbReference type="PANTHER" id="PTHR35024">
    <property type="entry name" value="HYPOTHETICAL CYTOSOLIC PROTEIN"/>
    <property type="match status" value="1"/>
</dbReference>
<dbReference type="InterPro" id="IPR007607">
    <property type="entry name" value="BacA/B"/>
</dbReference>
<dbReference type="Proteomes" id="UP000886005">
    <property type="component" value="Unassembled WGS sequence"/>
</dbReference>
<dbReference type="EMBL" id="DRLD01000417">
    <property type="protein sequence ID" value="HED11926.1"/>
    <property type="molecule type" value="Genomic_DNA"/>
</dbReference>
<reference evidence="2" key="1">
    <citation type="journal article" date="2020" name="mSystems">
        <title>Genome- and Community-Level Interaction Insights into Carbon Utilization and Element Cycling Functions of Hydrothermarchaeota in Hydrothermal Sediment.</title>
        <authorList>
            <person name="Zhou Z."/>
            <person name="Liu Y."/>
            <person name="Xu W."/>
            <person name="Pan J."/>
            <person name="Luo Z.H."/>
            <person name="Li M."/>
        </authorList>
    </citation>
    <scope>NUCLEOTIDE SEQUENCE [LARGE SCALE GENOMIC DNA]</scope>
    <source>
        <strain evidence="2">HyVt-456</strain>
    </source>
</reference>
<evidence type="ECO:0000256" key="1">
    <source>
        <dbReference type="ARBA" id="ARBA00044755"/>
    </source>
</evidence>
<dbReference type="PANTHER" id="PTHR35024:SF4">
    <property type="entry name" value="POLYMER-FORMING CYTOSKELETAL PROTEIN"/>
    <property type="match status" value="1"/>
</dbReference>
<proteinExistence type="inferred from homology"/>
<sequence>MLKMGLKNNSSTQSTELNFIGKGTHIEGNVTTSSSIRIDGSIKGTLNCKNTVTIGESGKVEGDIQAQNAIIGGQVQGRVVVLEKLVLENKSSLVGELQAKKLIIDEGAVFDGTSAMGAQKPLSTSTASADVSKK</sequence>
<gene>
    <name evidence="2" type="ORF">ENJ10_14645</name>
</gene>
<comment type="similarity">
    <text evidence="1">Belongs to the bactofilin family.</text>
</comment>
<dbReference type="AlphaFoldDB" id="A0A7V1PWD1"/>
<accession>A0A7V1PWD1</accession>